<organism evidence="3 4">
    <name type="scientific">Nocardioides cavernaquae</name>
    <dbReference type="NCBI Taxonomy" id="2321396"/>
    <lineage>
        <taxon>Bacteria</taxon>
        <taxon>Bacillati</taxon>
        <taxon>Actinomycetota</taxon>
        <taxon>Actinomycetes</taxon>
        <taxon>Propionibacteriales</taxon>
        <taxon>Nocardioidaceae</taxon>
        <taxon>Nocardioides</taxon>
    </lineage>
</organism>
<dbReference type="InterPro" id="IPR036415">
    <property type="entry name" value="Lamin_tail_dom_sf"/>
</dbReference>
<proteinExistence type="predicted"/>
<evidence type="ECO:0000259" key="2">
    <source>
        <dbReference type="PROSITE" id="PS51841"/>
    </source>
</evidence>
<dbReference type="SUPFAM" id="SSF74853">
    <property type="entry name" value="Lamin A/C globular tail domain"/>
    <property type="match status" value="2"/>
</dbReference>
<feature type="compositionally biased region" description="Polar residues" evidence="1">
    <location>
        <begin position="1"/>
        <end position="10"/>
    </location>
</feature>
<dbReference type="EMBL" id="QYRP01000002">
    <property type="protein sequence ID" value="RJS45975.1"/>
    <property type="molecule type" value="Genomic_DNA"/>
</dbReference>
<feature type="domain" description="LTD" evidence="2">
    <location>
        <begin position="233"/>
        <end position="335"/>
    </location>
</feature>
<sequence>MSARSSTISPTGWRPTTASGTRRSRSSPPHTESTRTWARPAAADAVRRAAYLHATFRVASPSRGPCPRGSRAHPCPFPRAKDASLHTSLRAALVAVALLPIASVLSPANAAVPPGAELVKVNEVESSGGTPGDWIELHNTGTATIDLSGFRLKDSAKSSNYTIPSGTTIAAGAYRVFDESVFGFGLGASDQARLFAPDGTSLVDSTSWSSHASVTWGRCPNGTGAFATTLASTKGAANSCSTPVNVKINEVESNGGTPGDWVEIINNGSTTADLSGYVFKDDANSWTLPSGSTVVAGGYRVIEEAQFGFGLGAPESAKLYQPGGSILVDSTSWSAHAATTLGRCPNGTGAFEATAAATKAAANSCSAPLQTQAWPGSSSASTVDPANALGTNMSGLAYEGSGSSAVLWAAKNGVGTLHRLTFNGTNWAPSTGWTSGKVLHYPSGTGDVDAEGVTFANGSASGVYVAAERDNGNSSVSRNSILSFDVSGSGSSLNATREWNLTSLIPATSANTGFEAVSFIPNAALVAKGFVDATTGAVYDPASYADHAGGLFFAGVEQTGDIHAFALNHTTGTATKVATIDSPFIGVMDLSFDTQTGKLWAACDDNCTGRSAVLDVNASGAFAAEVINERPTGMANLNNEGFTLAPAADCVAGSKPVFWSDDSNTGGFAIRKGSITC</sequence>
<accession>A0A3A5H9B8</accession>
<gene>
    <name evidence="3" type="ORF">D4739_06870</name>
</gene>
<dbReference type="Gene3D" id="2.60.40.1260">
    <property type="entry name" value="Lamin Tail domain"/>
    <property type="match status" value="2"/>
</dbReference>
<feature type="domain" description="LTD" evidence="2">
    <location>
        <begin position="106"/>
        <end position="210"/>
    </location>
</feature>
<dbReference type="OrthoDB" id="5380360at2"/>
<dbReference type="AlphaFoldDB" id="A0A3A5H9B8"/>
<dbReference type="Pfam" id="PF00932">
    <property type="entry name" value="LTD"/>
    <property type="match status" value="2"/>
</dbReference>
<reference evidence="4" key="1">
    <citation type="submission" date="2018-09" db="EMBL/GenBank/DDBJ databases">
        <authorList>
            <person name="Zhu H."/>
        </authorList>
    </citation>
    <scope>NUCLEOTIDE SEQUENCE [LARGE SCALE GENOMIC DNA]</scope>
    <source>
        <strain evidence="4">K1W22B-1</strain>
    </source>
</reference>
<name>A0A3A5H9B8_9ACTN</name>
<comment type="caution">
    <text evidence="3">The sequence shown here is derived from an EMBL/GenBank/DDBJ whole genome shotgun (WGS) entry which is preliminary data.</text>
</comment>
<evidence type="ECO:0000313" key="3">
    <source>
        <dbReference type="EMBL" id="RJS45975.1"/>
    </source>
</evidence>
<keyword evidence="4" id="KW-1185">Reference proteome</keyword>
<dbReference type="InterPro" id="IPR001322">
    <property type="entry name" value="Lamin_tail_dom"/>
</dbReference>
<protein>
    <submittedName>
        <fullName evidence="3">Lamin tail domain-containing protein</fullName>
    </submittedName>
</protein>
<evidence type="ECO:0000256" key="1">
    <source>
        <dbReference type="SAM" id="MobiDB-lite"/>
    </source>
</evidence>
<evidence type="ECO:0000313" key="4">
    <source>
        <dbReference type="Proteomes" id="UP000276542"/>
    </source>
</evidence>
<dbReference type="Proteomes" id="UP000276542">
    <property type="component" value="Unassembled WGS sequence"/>
</dbReference>
<feature type="region of interest" description="Disordered" evidence="1">
    <location>
        <begin position="1"/>
        <end position="40"/>
    </location>
</feature>
<dbReference type="PROSITE" id="PS51841">
    <property type="entry name" value="LTD"/>
    <property type="match status" value="2"/>
</dbReference>
<dbReference type="SUPFAM" id="SSF50956">
    <property type="entry name" value="Thermostable phytase (3-phytase)"/>
    <property type="match status" value="1"/>
</dbReference>
<feature type="compositionally biased region" description="Low complexity" evidence="1">
    <location>
        <begin position="14"/>
        <end position="40"/>
    </location>
</feature>